<reference evidence="3" key="1">
    <citation type="submission" date="2018-05" db="EMBL/GenBank/DDBJ databases">
        <title>Complete Genome Sequence of Methylobacterium sp. 17SD2-17.</title>
        <authorList>
            <person name="Srinivasan S."/>
        </authorList>
    </citation>
    <scope>NUCLEOTIDE SEQUENCE [LARGE SCALE GENOMIC DNA]</scope>
    <source>
        <strain evidence="3">17SD2-17</strain>
    </source>
</reference>
<name>A0A2U8W447_9HYPH</name>
<keyword evidence="1" id="KW-0812">Transmembrane</keyword>
<dbReference type="AlphaFoldDB" id="A0A2U8W447"/>
<sequence length="74" mass="7402">MAVPLALPVAQAAAFTLGCALIHALRRHHEPVTGVLAGVALILVLALMVASLPADVPIEGCKAELGVSLAAVAQ</sequence>
<dbReference type="RefSeq" id="WP_109888307.1">
    <property type="nucleotide sequence ID" value="NZ_CP029550.1"/>
</dbReference>
<dbReference type="Proteomes" id="UP000245926">
    <property type="component" value="Chromosome"/>
</dbReference>
<dbReference type="KEGG" id="mets:DK389_06750"/>
<feature type="transmembrane region" description="Helical" evidence="1">
    <location>
        <begin position="6"/>
        <end position="25"/>
    </location>
</feature>
<accession>A0A2U8W447</accession>
<keyword evidence="3" id="KW-1185">Reference proteome</keyword>
<dbReference type="EMBL" id="CP029550">
    <property type="protein sequence ID" value="AWN40290.1"/>
    <property type="molecule type" value="Genomic_DNA"/>
</dbReference>
<keyword evidence="1" id="KW-1133">Transmembrane helix</keyword>
<evidence type="ECO:0000256" key="1">
    <source>
        <dbReference type="SAM" id="Phobius"/>
    </source>
</evidence>
<protein>
    <submittedName>
        <fullName evidence="2">Uncharacterized protein</fullName>
    </submittedName>
</protein>
<evidence type="ECO:0000313" key="2">
    <source>
        <dbReference type="EMBL" id="AWN40290.1"/>
    </source>
</evidence>
<organism evidence="2 3">
    <name type="scientific">Methylobacterium durans</name>
    <dbReference type="NCBI Taxonomy" id="2202825"/>
    <lineage>
        <taxon>Bacteria</taxon>
        <taxon>Pseudomonadati</taxon>
        <taxon>Pseudomonadota</taxon>
        <taxon>Alphaproteobacteria</taxon>
        <taxon>Hyphomicrobiales</taxon>
        <taxon>Methylobacteriaceae</taxon>
        <taxon>Methylobacterium</taxon>
    </lineage>
</organism>
<gene>
    <name evidence="2" type="ORF">DK389_06750</name>
</gene>
<proteinExistence type="predicted"/>
<keyword evidence="1" id="KW-0472">Membrane</keyword>
<feature type="transmembrane region" description="Helical" evidence="1">
    <location>
        <begin position="32"/>
        <end position="52"/>
    </location>
</feature>
<evidence type="ECO:0000313" key="3">
    <source>
        <dbReference type="Proteomes" id="UP000245926"/>
    </source>
</evidence>